<keyword evidence="1 7" id="KW-0723">Serine/threonine-protein kinase</keyword>
<proteinExistence type="inferred from homology"/>
<accession>A0ABN9VP05</accession>
<dbReference type="InterPro" id="IPR011009">
    <property type="entry name" value="Kinase-like_dom_sf"/>
</dbReference>
<dbReference type="InterPro" id="IPR008271">
    <property type="entry name" value="Ser/Thr_kinase_AS"/>
</dbReference>
<sequence length="479" mass="54084">MCIHSFVRGLPSDADWAAAKDVQVGRRLTEEYEVGDMLGEGAYGVVYAARHREAGTTVAVKLVDKVETPIDQIKREAELMQAVQHHECIVRFHGVFFEQCFACIVMDKYSGGALIDGLHRHMRRKGNLECFSVVHISLQMATALCYIHGRNIAHRDVKGDNFLMDRKDIADPECRIALTDFGSSTYVRPGERFSDEVGTRRFWAPEILRGDYGQKVDVWAMGVTMYGLLKGSFPFRDDEETRTKNWELNFPKVDPTCRDFLRAMLARDEGARASSDEVMAHRWLDGGRGAGARRALWPPPPPCPGGLPPGAPGRSGPGSRRGRGGSARRCRSRCGARSRRKPLKILTTSPPRWQRAAAERHAAVAHRLWARLRCSWPRLFLHLSSRVRLRWWVDVFWSPASPLESGGLRLSRTIGRRLGAGRAVGPMPRNTFWHQVPSKYLQAVVRRLHEVFGFCPFVFLCTSRERCSCCRYGRAAPSR</sequence>
<dbReference type="InterPro" id="IPR000719">
    <property type="entry name" value="Prot_kinase_dom"/>
</dbReference>
<dbReference type="InterPro" id="IPR017441">
    <property type="entry name" value="Protein_kinase_ATP_BS"/>
</dbReference>
<comment type="caution">
    <text evidence="10">The sequence shown here is derived from an EMBL/GenBank/DDBJ whole genome shotgun (WGS) entry which is preliminary data.</text>
</comment>
<evidence type="ECO:0000313" key="10">
    <source>
        <dbReference type="EMBL" id="CAK0875119.1"/>
    </source>
</evidence>
<dbReference type="SMART" id="SM00220">
    <property type="entry name" value="S_TKc"/>
    <property type="match status" value="1"/>
</dbReference>
<evidence type="ECO:0000256" key="2">
    <source>
        <dbReference type="ARBA" id="ARBA00022679"/>
    </source>
</evidence>
<dbReference type="PROSITE" id="PS00108">
    <property type="entry name" value="PROTEIN_KINASE_ST"/>
    <property type="match status" value="1"/>
</dbReference>
<reference evidence="10" key="1">
    <citation type="submission" date="2023-10" db="EMBL/GenBank/DDBJ databases">
        <authorList>
            <person name="Chen Y."/>
            <person name="Shah S."/>
            <person name="Dougan E. K."/>
            <person name="Thang M."/>
            <person name="Chan C."/>
        </authorList>
    </citation>
    <scope>NUCLEOTIDE SEQUENCE [LARGE SCALE GENOMIC DNA]</scope>
</reference>
<dbReference type="PROSITE" id="PS50011">
    <property type="entry name" value="PROTEIN_KINASE_DOM"/>
    <property type="match status" value="1"/>
</dbReference>
<keyword evidence="3 6" id="KW-0547">Nucleotide-binding</keyword>
<evidence type="ECO:0000256" key="7">
    <source>
        <dbReference type="RuleBase" id="RU000304"/>
    </source>
</evidence>
<keyword evidence="5 6" id="KW-0067">ATP-binding</keyword>
<evidence type="ECO:0000256" key="1">
    <source>
        <dbReference type="ARBA" id="ARBA00022527"/>
    </source>
</evidence>
<dbReference type="Gene3D" id="1.10.510.10">
    <property type="entry name" value="Transferase(Phosphotransferase) domain 1"/>
    <property type="match status" value="1"/>
</dbReference>
<keyword evidence="4" id="KW-0418">Kinase</keyword>
<dbReference type="SUPFAM" id="SSF56112">
    <property type="entry name" value="Protein kinase-like (PK-like)"/>
    <property type="match status" value="1"/>
</dbReference>
<protein>
    <recommendedName>
        <fullName evidence="9">Protein kinase domain-containing protein</fullName>
    </recommendedName>
</protein>
<evidence type="ECO:0000256" key="6">
    <source>
        <dbReference type="PROSITE-ProRule" id="PRU10141"/>
    </source>
</evidence>
<dbReference type="PROSITE" id="PS00107">
    <property type="entry name" value="PROTEIN_KINASE_ATP"/>
    <property type="match status" value="1"/>
</dbReference>
<dbReference type="Proteomes" id="UP001189429">
    <property type="component" value="Unassembled WGS sequence"/>
</dbReference>
<gene>
    <name evidence="10" type="ORF">PCOR1329_LOCUS59851</name>
</gene>
<feature type="compositionally biased region" description="Basic residues" evidence="8">
    <location>
        <begin position="320"/>
        <end position="337"/>
    </location>
</feature>
<evidence type="ECO:0000256" key="8">
    <source>
        <dbReference type="SAM" id="MobiDB-lite"/>
    </source>
</evidence>
<dbReference type="EMBL" id="CAUYUJ010017476">
    <property type="protein sequence ID" value="CAK0875119.1"/>
    <property type="molecule type" value="Genomic_DNA"/>
</dbReference>
<dbReference type="Pfam" id="PF00069">
    <property type="entry name" value="Pkinase"/>
    <property type="match status" value="1"/>
</dbReference>
<evidence type="ECO:0000313" key="11">
    <source>
        <dbReference type="Proteomes" id="UP001189429"/>
    </source>
</evidence>
<dbReference type="PANTHER" id="PTHR24349">
    <property type="entry name" value="SERINE/THREONINE-PROTEIN KINASE"/>
    <property type="match status" value="1"/>
</dbReference>
<dbReference type="InterPro" id="IPR050205">
    <property type="entry name" value="CDPK_Ser/Thr_kinases"/>
</dbReference>
<evidence type="ECO:0000256" key="3">
    <source>
        <dbReference type="ARBA" id="ARBA00022741"/>
    </source>
</evidence>
<evidence type="ECO:0000259" key="9">
    <source>
        <dbReference type="PROSITE" id="PS50011"/>
    </source>
</evidence>
<feature type="binding site" evidence="6">
    <location>
        <position position="61"/>
    </location>
    <ligand>
        <name>ATP</name>
        <dbReference type="ChEBI" id="CHEBI:30616"/>
    </ligand>
</feature>
<keyword evidence="11" id="KW-1185">Reference proteome</keyword>
<evidence type="ECO:0000256" key="5">
    <source>
        <dbReference type="ARBA" id="ARBA00022840"/>
    </source>
</evidence>
<name>A0ABN9VP05_9DINO</name>
<evidence type="ECO:0000256" key="4">
    <source>
        <dbReference type="ARBA" id="ARBA00022777"/>
    </source>
</evidence>
<feature type="domain" description="Protein kinase" evidence="9">
    <location>
        <begin position="32"/>
        <end position="284"/>
    </location>
</feature>
<keyword evidence="2" id="KW-0808">Transferase</keyword>
<feature type="region of interest" description="Disordered" evidence="8">
    <location>
        <begin position="294"/>
        <end position="337"/>
    </location>
</feature>
<organism evidence="10 11">
    <name type="scientific">Prorocentrum cordatum</name>
    <dbReference type="NCBI Taxonomy" id="2364126"/>
    <lineage>
        <taxon>Eukaryota</taxon>
        <taxon>Sar</taxon>
        <taxon>Alveolata</taxon>
        <taxon>Dinophyceae</taxon>
        <taxon>Prorocentrales</taxon>
        <taxon>Prorocentraceae</taxon>
        <taxon>Prorocentrum</taxon>
    </lineage>
</organism>
<feature type="compositionally biased region" description="Pro residues" evidence="8">
    <location>
        <begin position="297"/>
        <end position="311"/>
    </location>
</feature>
<comment type="similarity">
    <text evidence="7">Belongs to the protein kinase superfamily.</text>
</comment>